<protein>
    <submittedName>
        <fullName evidence="5">ABC transporter ATP-binding protein</fullName>
    </submittedName>
</protein>
<keyword evidence="2" id="KW-0547">Nucleotide-binding</keyword>
<keyword evidence="3 5" id="KW-0067">ATP-binding</keyword>
<dbReference type="PANTHER" id="PTHR43875:SF1">
    <property type="entry name" value="OSMOPROTECTIVE COMPOUNDS UPTAKE ATP-BINDING PROTEIN GGTA"/>
    <property type="match status" value="1"/>
</dbReference>
<feature type="domain" description="ABC transporter" evidence="4">
    <location>
        <begin position="6"/>
        <end position="236"/>
    </location>
</feature>
<evidence type="ECO:0000256" key="3">
    <source>
        <dbReference type="ARBA" id="ARBA00022840"/>
    </source>
</evidence>
<dbReference type="InterPro" id="IPR017871">
    <property type="entry name" value="ABC_transporter-like_CS"/>
</dbReference>
<dbReference type="Proteomes" id="UP001596483">
    <property type="component" value="Unassembled WGS sequence"/>
</dbReference>
<dbReference type="Pfam" id="PF00005">
    <property type="entry name" value="ABC_tran"/>
    <property type="match status" value="1"/>
</dbReference>
<dbReference type="InterPro" id="IPR003593">
    <property type="entry name" value="AAA+_ATPase"/>
</dbReference>
<sequence length="360" mass="40182">MNTLQVRFEEVSVSYGDKKVLENINFTFPAHSLVSVLGPSGCGKSTTLMLISGLMSPTEGRIFFGDREVTKLDAVRRKVGMVFQNYALYPHLSVLDNIMFPLKMAKVPKNERRDRALELANLVQIDEHIDKKPKQLSGGQQQRVAIARALAKEPSILLMDEPLSNLDARLRLEMREEIRRIQQETNITTVFVTHDQEEALSLSDQVMVLNDGAIQQMSTPRDLYERPDNLFVARFLGKPAINTLTFDPNGRIRRMMNIPQPYAGQIETVGIRPESIMVTDRPEDALFRGEITHLERIGRDVSAKVRLGSAEMVVSGLPASVEEGQTINLTAVDDELLYFDQTGRSVRWSDVGTAAGSAGA</sequence>
<dbReference type="PROSITE" id="PS50893">
    <property type="entry name" value="ABC_TRANSPORTER_2"/>
    <property type="match status" value="1"/>
</dbReference>
<dbReference type="InterPro" id="IPR012340">
    <property type="entry name" value="NA-bd_OB-fold"/>
</dbReference>
<name>A0ABW2NG54_9BACL</name>
<gene>
    <name evidence="5" type="ORF">ACFQQH_08095</name>
</gene>
<evidence type="ECO:0000313" key="5">
    <source>
        <dbReference type="EMBL" id="MFC7365082.1"/>
    </source>
</evidence>
<proteinExistence type="predicted"/>
<dbReference type="PROSITE" id="PS00211">
    <property type="entry name" value="ABC_TRANSPORTER_1"/>
    <property type="match status" value="1"/>
</dbReference>
<dbReference type="EMBL" id="JBHTCT010000021">
    <property type="protein sequence ID" value="MFC7365082.1"/>
    <property type="molecule type" value="Genomic_DNA"/>
</dbReference>
<evidence type="ECO:0000256" key="2">
    <source>
        <dbReference type="ARBA" id="ARBA00022741"/>
    </source>
</evidence>
<evidence type="ECO:0000313" key="6">
    <source>
        <dbReference type="Proteomes" id="UP001596483"/>
    </source>
</evidence>
<dbReference type="InterPro" id="IPR013611">
    <property type="entry name" value="Transp-assoc_OB_typ2"/>
</dbReference>
<evidence type="ECO:0000259" key="4">
    <source>
        <dbReference type="PROSITE" id="PS50893"/>
    </source>
</evidence>
<evidence type="ECO:0000256" key="1">
    <source>
        <dbReference type="ARBA" id="ARBA00022448"/>
    </source>
</evidence>
<dbReference type="SMART" id="SM00382">
    <property type="entry name" value="AAA"/>
    <property type="match status" value="1"/>
</dbReference>
<dbReference type="InterPro" id="IPR027417">
    <property type="entry name" value="P-loop_NTPase"/>
</dbReference>
<dbReference type="InterPro" id="IPR008995">
    <property type="entry name" value="Mo/tungstate-bd_C_term_dom"/>
</dbReference>
<dbReference type="RefSeq" id="WP_232524100.1">
    <property type="nucleotide sequence ID" value="NZ_JBHTCT010000021.1"/>
</dbReference>
<reference evidence="6" key="1">
    <citation type="journal article" date="2019" name="Int. J. Syst. Evol. Microbiol.">
        <title>The Global Catalogue of Microorganisms (GCM) 10K type strain sequencing project: providing services to taxonomists for standard genome sequencing and annotation.</title>
        <authorList>
            <consortium name="The Broad Institute Genomics Platform"/>
            <consortium name="The Broad Institute Genome Sequencing Center for Infectious Disease"/>
            <person name="Wu L."/>
            <person name="Ma J."/>
        </authorList>
    </citation>
    <scope>NUCLEOTIDE SEQUENCE [LARGE SCALE GENOMIC DNA]</scope>
    <source>
        <strain evidence="6">JCM 4738</strain>
    </source>
</reference>
<keyword evidence="1" id="KW-0813">Transport</keyword>
<dbReference type="SUPFAM" id="SSF50331">
    <property type="entry name" value="MOP-like"/>
    <property type="match status" value="1"/>
</dbReference>
<dbReference type="InterPro" id="IPR003439">
    <property type="entry name" value="ABC_transporter-like_ATP-bd"/>
</dbReference>
<dbReference type="InterPro" id="IPR047641">
    <property type="entry name" value="ABC_transpr_MalK/UgpC-like"/>
</dbReference>
<dbReference type="PANTHER" id="PTHR43875">
    <property type="entry name" value="MALTODEXTRIN IMPORT ATP-BINDING PROTEIN MSMX"/>
    <property type="match status" value="1"/>
</dbReference>
<organism evidence="5 6">
    <name type="scientific">Bhargavaea changchunensis</name>
    <dbReference type="NCBI Taxonomy" id="2134037"/>
    <lineage>
        <taxon>Bacteria</taxon>
        <taxon>Bacillati</taxon>
        <taxon>Bacillota</taxon>
        <taxon>Bacilli</taxon>
        <taxon>Bacillales</taxon>
        <taxon>Caryophanaceae</taxon>
        <taxon>Bhargavaea</taxon>
    </lineage>
</organism>
<keyword evidence="6" id="KW-1185">Reference proteome</keyword>
<comment type="caution">
    <text evidence="5">The sequence shown here is derived from an EMBL/GenBank/DDBJ whole genome shotgun (WGS) entry which is preliminary data.</text>
</comment>
<dbReference type="SUPFAM" id="SSF52540">
    <property type="entry name" value="P-loop containing nucleoside triphosphate hydrolases"/>
    <property type="match status" value="1"/>
</dbReference>
<dbReference type="Gene3D" id="3.40.50.300">
    <property type="entry name" value="P-loop containing nucleotide triphosphate hydrolases"/>
    <property type="match status" value="1"/>
</dbReference>
<dbReference type="Pfam" id="PF08402">
    <property type="entry name" value="TOBE_2"/>
    <property type="match status" value="1"/>
</dbReference>
<accession>A0ABW2NG54</accession>
<dbReference type="GO" id="GO:0005524">
    <property type="term" value="F:ATP binding"/>
    <property type="evidence" value="ECO:0007669"/>
    <property type="project" value="UniProtKB-KW"/>
</dbReference>
<dbReference type="Gene3D" id="2.40.50.100">
    <property type="match status" value="1"/>
</dbReference>
<dbReference type="Gene3D" id="2.40.50.140">
    <property type="entry name" value="Nucleic acid-binding proteins"/>
    <property type="match status" value="1"/>
</dbReference>